<evidence type="ECO:0008006" key="3">
    <source>
        <dbReference type="Google" id="ProtNLM"/>
    </source>
</evidence>
<evidence type="ECO:0000313" key="2">
    <source>
        <dbReference type="Proteomes" id="UP000249061"/>
    </source>
</evidence>
<dbReference type="Proteomes" id="UP000249061">
    <property type="component" value="Unassembled WGS sequence"/>
</dbReference>
<accession>A0A2W5TAG3</accession>
<dbReference type="AlphaFoldDB" id="A0A2W5TAG3"/>
<reference evidence="1 2" key="1">
    <citation type="submission" date="2017-08" db="EMBL/GenBank/DDBJ databases">
        <title>Infants hospitalized years apart are colonized by the same room-sourced microbial strains.</title>
        <authorList>
            <person name="Brooks B."/>
            <person name="Olm M.R."/>
            <person name="Firek B.A."/>
            <person name="Baker R."/>
            <person name="Thomas B.C."/>
            <person name="Morowitz M.J."/>
            <person name="Banfield J.F."/>
        </authorList>
    </citation>
    <scope>NUCLEOTIDE SEQUENCE [LARGE SCALE GENOMIC DNA]</scope>
    <source>
        <strain evidence="1">S2_003_000_R2_14</strain>
    </source>
</reference>
<dbReference type="InterPro" id="IPR029063">
    <property type="entry name" value="SAM-dependent_MTases_sf"/>
</dbReference>
<sequence length="246" mass="27846">MTPEMYDAHDRLEDRHWWFEGRRRVIRSVLHRHLLPRANRRILDVGCGSGGMFPLLSEFGEVSGCEYSPEMRARAQAKFPGKRVEPCELPHDIPQGTFDVVTAFDVIEHVDDAIGSLRTMKERLPFDGQIVVTVPAFQFLWSHHDDVNFHKRRYGRMQLVSHLSSAGLKVTFASYYNTLLFPAVAAARVLEKLMPSRFTPKREADLEETKQPVNAVLTQLFGSESLAVGRTSLPFGVSLIAVAQRA</sequence>
<dbReference type="PANTHER" id="PTHR43861">
    <property type="entry name" value="TRANS-ACONITATE 2-METHYLTRANSFERASE-RELATED"/>
    <property type="match status" value="1"/>
</dbReference>
<comment type="caution">
    <text evidence="1">The sequence shown here is derived from an EMBL/GenBank/DDBJ whole genome shotgun (WGS) entry which is preliminary data.</text>
</comment>
<dbReference type="Gene3D" id="3.40.50.150">
    <property type="entry name" value="Vaccinia Virus protein VP39"/>
    <property type="match status" value="1"/>
</dbReference>
<gene>
    <name evidence="1" type="ORF">DI536_16130</name>
</gene>
<dbReference type="EMBL" id="QFQP01000013">
    <property type="protein sequence ID" value="PZR11862.1"/>
    <property type="molecule type" value="Genomic_DNA"/>
</dbReference>
<proteinExistence type="predicted"/>
<name>A0A2W5TAG3_9BACT</name>
<dbReference type="Pfam" id="PF13489">
    <property type="entry name" value="Methyltransf_23"/>
    <property type="match status" value="1"/>
</dbReference>
<dbReference type="CDD" id="cd02440">
    <property type="entry name" value="AdoMet_MTases"/>
    <property type="match status" value="1"/>
</dbReference>
<protein>
    <recommendedName>
        <fullName evidence="3">Class I SAM-dependent methyltransferase</fullName>
    </recommendedName>
</protein>
<organism evidence="1 2">
    <name type="scientific">Archangium gephyra</name>
    <dbReference type="NCBI Taxonomy" id="48"/>
    <lineage>
        <taxon>Bacteria</taxon>
        <taxon>Pseudomonadati</taxon>
        <taxon>Myxococcota</taxon>
        <taxon>Myxococcia</taxon>
        <taxon>Myxococcales</taxon>
        <taxon>Cystobacterineae</taxon>
        <taxon>Archangiaceae</taxon>
        <taxon>Archangium</taxon>
    </lineage>
</organism>
<evidence type="ECO:0000313" key="1">
    <source>
        <dbReference type="EMBL" id="PZR11862.1"/>
    </source>
</evidence>
<dbReference type="SUPFAM" id="SSF53335">
    <property type="entry name" value="S-adenosyl-L-methionine-dependent methyltransferases"/>
    <property type="match status" value="1"/>
</dbReference>